<dbReference type="GO" id="GO:0015031">
    <property type="term" value="P:protein transport"/>
    <property type="evidence" value="ECO:0007669"/>
    <property type="project" value="InterPro"/>
</dbReference>
<feature type="compositionally biased region" description="Polar residues" evidence="8">
    <location>
        <begin position="1"/>
        <end position="16"/>
    </location>
</feature>
<organism evidence="10 11">
    <name type="scientific">Lithospermum erythrorhizon</name>
    <name type="common">Purple gromwell</name>
    <name type="synonym">Lithospermum officinale var. erythrorhizon</name>
    <dbReference type="NCBI Taxonomy" id="34254"/>
    <lineage>
        <taxon>Eukaryota</taxon>
        <taxon>Viridiplantae</taxon>
        <taxon>Streptophyta</taxon>
        <taxon>Embryophyta</taxon>
        <taxon>Tracheophyta</taxon>
        <taxon>Spermatophyta</taxon>
        <taxon>Magnoliopsida</taxon>
        <taxon>eudicotyledons</taxon>
        <taxon>Gunneridae</taxon>
        <taxon>Pentapetalae</taxon>
        <taxon>asterids</taxon>
        <taxon>lamiids</taxon>
        <taxon>Boraginales</taxon>
        <taxon>Boraginaceae</taxon>
        <taxon>Boraginoideae</taxon>
        <taxon>Lithospermeae</taxon>
        <taxon>Lithospermum</taxon>
    </lineage>
</organism>
<sequence>MATSRITTTMMMSPSRHSPPRNVPIYKHVPLCPNATKISIKTSSLSQKRLLVIAASEAASEGSGLQAAIPDSKENLVSVKNPTIVLEYRDEYKVHVRVDVTREDTKYVFDRVLTNLAKTAPPVPGFRRQKGGKTSKVPKEIMLQILGESSVKNFVIQEIVTSTLADYVKNENLSVKDNKVTTVQSADELKGMFTPGNVFGFNAVIQLEADTAVVEETVA</sequence>
<dbReference type="Pfam" id="PF05697">
    <property type="entry name" value="Trigger_N"/>
    <property type="match status" value="1"/>
</dbReference>
<comment type="similarity">
    <text evidence="2">Belongs to the FKBP-type PPIase family. Tig subfamily.</text>
</comment>
<dbReference type="GO" id="GO:0043022">
    <property type="term" value="F:ribosome binding"/>
    <property type="evidence" value="ECO:0007669"/>
    <property type="project" value="TreeGrafter"/>
</dbReference>
<feature type="domain" description="Trigger factor ribosome-binding bacterial" evidence="9">
    <location>
        <begin position="87"/>
        <end position="205"/>
    </location>
</feature>
<proteinExistence type="inferred from homology"/>
<comment type="catalytic activity">
    <reaction evidence="1">
        <text>[protein]-peptidylproline (omega=180) = [protein]-peptidylproline (omega=0)</text>
        <dbReference type="Rhea" id="RHEA:16237"/>
        <dbReference type="Rhea" id="RHEA-COMP:10747"/>
        <dbReference type="Rhea" id="RHEA-COMP:10748"/>
        <dbReference type="ChEBI" id="CHEBI:83833"/>
        <dbReference type="ChEBI" id="CHEBI:83834"/>
        <dbReference type="EC" id="5.2.1.8"/>
    </reaction>
</comment>
<dbReference type="PANTHER" id="PTHR30560:SF4">
    <property type="entry name" value="OS01G0894700 PROTEIN"/>
    <property type="match status" value="1"/>
</dbReference>
<comment type="caution">
    <text evidence="10">The sequence shown here is derived from an EMBL/GenBank/DDBJ whole genome shotgun (WGS) entry which is preliminary data.</text>
</comment>
<keyword evidence="4" id="KW-0697">Rotamase</keyword>
<dbReference type="GO" id="GO:0043335">
    <property type="term" value="P:protein unfolding"/>
    <property type="evidence" value="ECO:0007669"/>
    <property type="project" value="TreeGrafter"/>
</dbReference>
<dbReference type="AlphaFoldDB" id="A0AAV3P5Z6"/>
<evidence type="ECO:0000256" key="3">
    <source>
        <dbReference type="ARBA" id="ARBA00013194"/>
    </source>
</evidence>
<evidence type="ECO:0000256" key="2">
    <source>
        <dbReference type="ARBA" id="ARBA00005464"/>
    </source>
</evidence>
<dbReference type="Proteomes" id="UP001454036">
    <property type="component" value="Unassembled WGS sequence"/>
</dbReference>
<dbReference type="EMBL" id="BAABME010000959">
    <property type="protein sequence ID" value="GAA0146623.1"/>
    <property type="molecule type" value="Genomic_DNA"/>
</dbReference>
<gene>
    <name evidence="10" type="ORF">LIER_06535</name>
</gene>
<protein>
    <recommendedName>
        <fullName evidence="3">peptidylprolyl isomerase</fullName>
        <ecNumber evidence="3">5.2.1.8</ecNumber>
    </recommendedName>
</protein>
<evidence type="ECO:0000256" key="5">
    <source>
        <dbReference type="ARBA" id="ARBA00023186"/>
    </source>
</evidence>
<evidence type="ECO:0000313" key="10">
    <source>
        <dbReference type="EMBL" id="GAA0146623.1"/>
    </source>
</evidence>
<dbReference type="GO" id="GO:0003755">
    <property type="term" value="F:peptidyl-prolyl cis-trans isomerase activity"/>
    <property type="evidence" value="ECO:0007669"/>
    <property type="project" value="UniProtKB-KW"/>
</dbReference>
<keyword evidence="6" id="KW-0413">Isomerase</keyword>
<accession>A0AAV3P5Z6</accession>
<dbReference type="FunFam" id="3.30.70.1050:FF:000004">
    <property type="entry name" value="Trigger factor"/>
    <property type="match status" value="1"/>
</dbReference>
<evidence type="ECO:0000256" key="1">
    <source>
        <dbReference type="ARBA" id="ARBA00000971"/>
    </source>
</evidence>
<evidence type="ECO:0000256" key="4">
    <source>
        <dbReference type="ARBA" id="ARBA00023110"/>
    </source>
</evidence>
<evidence type="ECO:0000256" key="8">
    <source>
        <dbReference type="SAM" id="MobiDB-lite"/>
    </source>
</evidence>
<keyword evidence="5" id="KW-0143">Chaperone</keyword>
<keyword evidence="11" id="KW-1185">Reference proteome</keyword>
<dbReference type="Gene3D" id="3.30.70.1050">
    <property type="entry name" value="Trigger factor ribosome-binding domain"/>
    <property type="match status" value="1"/>
</dbReference>
<evidence type="ECO:0000313" key="11">
    <source>
        <dbReference type="Proteomes" id="UP001454036"/>
    </source>
</evidence>
<dbReference type="EC" id="5.2.1.8" evidence="3"/>
<dbReference type="InterPro" id="IPR005215">
    <property type="entry name" value="Trig_fac"/>
</dbReference>
<comment type="function">
    <text evidence="7">Involved in protein export. Acts as a chaperone by maintaining the newly synthesized protein in an open conformation. Functions as a peptidyl-prolyl cis-trans isomerase.</text>
</comment>
<evidence type="ECO:0000256" key="6">
    <source>
        <dbReference type="ARBA" id="ARBA00023235"/>
    </source>
</evidence>
<dbReference type="InterPro" id="IPR008881">
    <property type="entry name" value="Trigger_fac_ribosome-bd_bac"/>
</dbReference>
<dbReference type="PANTHER" id="PTHR30560">
    <property type="entry name" value="TRIGGER FACTOR CHAPERONE AND PEPTIDYL-PROLYL CIS/TRANS ISOMERASE"/>
    <property type="match status" value="1"/>
</dbReference>
<dbReference type="GO" id="GO:0051083">
    <property type="term" value="P:'de novo' cotranslational protein folding"/>
    <property type="evidence" value="ECO:0007669"/>
    <property type="project" value="TreeGrafter"/>
</dbReference>
<reference evidence="10 11" key="1">
    <citation type="submission" date="2024-01" db="EMBL/GenBank/DDBJ databases">
        <title>The complete chloroplast genome sequence of Lithospermum erythrorhizon: insights into the phylogenetic relationship among Boraginaceae species and the maternal lineages of purple gromwells.</title>
        <authorList>
            <person name="Okada T."/>
            <person name="Watanabe K."/>
        </authorList>
    </citation>
    <scope>NUCLEOTIDE SEQUENCE [LARGE SCALE GENOMIC DNA]</scope>
</reference>
<dbReference type="SUPFAM" id="SSF102735">
    <property type="entry name" value="Trigger factor ribosome-binding domain"/>
    <property type="match status" value="1"/>
</dbReference>
<feature type="region of interest" description="Disordered" evidence="8">
    <location>
        <begin position="1"/>
        <end position="22"/>
    </location>
</feature>
<name>A0AAV3P5Z6_LITER</name>
<evidence type="ECO:0000259" key="9">
    <source>
        <dbReference type="Pfam" id="PF05697"/>
    </source>
</evidence>
<evidence type="ECO:0000256" key="7">
    <source>
        <dbReference type="ARBA" id="ARBA00024849"/>
    </source>
</evidence>
<dbReference type="GO" id="GO:0044183">
    <property type="term" value="F:protein folding chaperone"/>
    <property type="evidence" value="ECO:0007669"/>
    <property type="project" value="TreeGrafter"/>
</dbReference>
<dbReference type="InterPro" id="IPR036611">
    <property type="entry name" value="Trigger_fac_ribosome-bd_sf"/>
</dbReference>